<comment type="caution">
    <text evidence="2">The sequence shown here is derived from an EMBL/GenBank/DDBJ whole genome shotgun (WGS) entry which is preliminary data.</text>
</comment>
<dbReference type="Proteomes" id="UP000031036">
    <property type="component" value="Unassembled WGS sequence"/>
</dbReference>
<gene>
    <name evidence="2" type="ORF">Tcan_17564</name>
</gene>
<keyword evidence="3" id="KW-1185">Reference proteome</keyword>
<evidence type="ECO:0000313" key="3">
    <source>
        <dbReference type="Proteomes" id="UP000031036"/>
    </source>
</evidence>
<organism evidence="2 3">
    <name type="scientific">Toxocara canis</name>
    <name type="common">Canine roundworm</name>
    <dbReference type="NCBI Taxonomy" id="6265"/>
    <lineage>
        <taxon>Eukaryota</taxon>
        <taxon>Metazoa</taxon>
        <taxon>Ecdysozoa</taxon>
        <taxon>Nematoda</taxon>
        <taxon>Chromadorea</taxon>
        <taxon>Rhabditida</taxon>
        <taxon>Spirurina</taxon>
        <taxon>Ascaridomorpha</taxon>
        <taxon>Ascaridoidea</taxon>
        <taxon>Toxocaridae</taxon>
        <taxon>Toxocara</taxon>
    </lineage>
</organism>
<dbReference type="AlphaFoldDB" id="A0A0B2UT64"/>
<reference evidence="2 3" key="1">
    <citation type="submission" date="2014-11" db="EMBL/GenBank/DDBJ databases">
        <title>Genetic blueprint of the zoonotic pathogen Toxocara canis.</title>
        <authorList>
            <person name="Zhu X.-Q."/>
            <person name="Korhonen P.K."/>
            <person name="Cai H."/>
            <person name="Young N.D."/>
            <person name="Nejsum P."/>
            <person name="von Samson-Himmelstjerna G."/>
            <person name="Boag P.R."/>
            <person name="Tan P."/>
            <person name="Li Q."/>
            <person name="Min J."/>
            <person name="Yang Y."/>
            <person name="Wang X."/>
            <person name="Fang X."/>
            <person name="Hall R.S."/>
            <person name="Hofmann A."/>
            <person name="Sternberg P.W."/>
            <person name="Jex A.R."/>
            <person name="Gasser R.B."/>
        </authorList>
    </citation>
    <scope>NUCLEOTIDE SEQUENCE [LARGE SCALE GENOMIC DNA]</scope>
    <source>
        <strain evidence="2">PN_DK_2014</strain>
    </source>
</reference>
<accession>A0A0B2UT64</accession>
<evidence type="ECO:0000313" key="2">
    <source>
        <dbReference type="EMBL" id="KHN72593.1"/>
    </source>
</evidence>
<evidence type="ECO:0000256" key="1">
    <source>
        <dbReference type="SAM" id="MobiDB-lite"/>
    </source>
</evidence>
<protein>
    <submittedName>
        <fullName evidence="2">Uncharacterized protein</fullName>
    </submittedName>
</protein>
<sequence>MSKTKENIKKRASFSTGEEISRTHDGQLAGDPLGEQPGTELRTSHIGSWSSTTDLLPVGILNIHSKILFIQQSLNQQSQITHMPHTQCIMNDHMYGQLRWVVSFFVYK</sequence>
<proteinExistence type="predicted"/>
<feature type="region of interest" description="Disordered" evidence="1">
    <location>
        <begin position="1"/>
        <end position="45"/>
    </location>
</feature>
<name>A0A0B2UT64_TOXCA</name>
<dbReference type="EMBL" id="JPKZ01003244">
    <property type="protein sequence ID" value="KHN72593.1"/>
    <property type="molecule type" value="Genomic_DNA"/>
</dbReference>